<feature type="transmembrane region" description="Helical" evidence="1">
    <location>
        <begin position="54"/>
        <end position="77"/>
    </location>
</feature>
<sequence>MLSVALLVVFVEKGFRHYKSLAATKSMGDNGFESNSSSKRLTLHLMFIETNFEITFTCVIFTIAFFGVFGNLAAIGIKKEVKKAQSFEFKIHYIMAISHVYIYTIAILVCNSNAQNIEYGNMCLESVSKFWNLDADYRCKFKESQIRNFLQNANTTCPKICKFTMSDLKSNGARDLKIKLLFNNVSNNRVVDACANRSPNQGFRELYINCSSWNEGEYGVYQGNCKDNNGQCDSIYTVCACHCQQGYTMVDNNCENGKIAFNHSCVSYVQCTGTPLATNCSAGQCTCQVGHVTVNNTCYPGYLVLDQPCTYDSQCLGSPNASCVDGKCSCIKGYSAKDSSVCVSMAERQEQKADGNKKSLFAAIIGGLLAGVVIVTVSAILIYKRFCRNNTTRKEPVIHFENHQYDTNGVDDNATPLIETKQENAANKSPHDHSKEAVEYSHIYDETRDALAQDDVYHHLNEEKDQKQDDNNYDHASAAVGHVTNLSEYSLISDFKNDKTVSLTEEQDEYFIIEQSFSTNG</sequence>
<feature type="transmembrane region" description="Helical" evidence="1">
    <location>
        <begin position="360"/>
        <end position="383"/>
    </location>
</feature>
<evidence type="ECO:0000313" key="4">
    <source>
        <dbReference type="Proteomes" id="UP000005408"/>
    </source>
</evidence>
<keyword evidence="1" id="KW-0472">Membrane</keyword>
<organism evidence="3 4">
    <name type="scientific">Magallana gigas</name>
    <name type="common">Pacific oyster</name>
    <name type="synonym">Crassostrea gigas</name>
    <dbReference type="NCBI Taxonomy" id="29159"/>
    <lineage>
        <taxon>Eukaryota</taxon>
        <taxon>Metazoa</taxon>
        <taxon>Spiralia</taxon>
        <taxon>Lophotrochozoa</taxon>
        <taxon>Mollusca</taxon>
        <taxon>Bivalvia</taxon>
        <taxon>Autobranchia</taxon>
        <taxon>Pteriomorphia</taxon>
        <taxon>Ostreida</taxon>
        <taxon>Ostreoidea</taxon>
        <taxon>Ostreidae</taxon>
        <taxon>Magallana</taxon>
    </lineage>
</organism>
<feature type="domain" description="EB" evidence="2">
    <location>
        <begin position="287"/>
        <end position="342"/>
    </location>
</feature>
<protein>
    <recommendedName>
        <fullName evidence="2">EB domain-containing protein</fullName>
    </recommendedName>
</protein>
<evidence type="ECO:0000259" key="2">
    <source>
        <dbReference type="Pfam" id="PF01683"/>
    </source>
</evidence>
<dbReference type="AlphaFoldDB" id="A0A8W8LJW3"/>
<reference evidence="3" key="1">
    <citation type="submission" date="2022-08" db="UniProtKB">
        <authorList>
            <consortium name="EnsemblMetazoa"/>
        </authorList>
    </citation>
    <scope>IDENTIFICATION</scope>
    <source>
        <strain evidence="3">05x7-T-G4-1.051#20</strain>
    </source>
</reference>
<keyword evidence="4" id="KW-1185">Reference proteome</keyword>
<evidence type="ECO:0000313" key="3">
    <source>
        <dbReference type="EnsemblMetazoa" id="G28601.6:cds"/>
    </source>
</evidence>
<accession>A0A8W8LJW3</accession>
<dbReference type="EnsemblMetazoa" id="G28601.6">
    <property type="protein sequence ID" value="G28601.6:cds"/>
    <property type="gene ID" value="G28601"/>
</dbReference>
<dbReference type="InterPro" id="IPR006149">
    <property type="entry name" value="EB_dom"/>
</dbReference>
<name>A0A8W8LJW3_MAGGI</name>
<feature type="transmembrane region" description="Helical" evidence="1">
    <location>
        <begin position="89"/>
        <end position="109"/>
    </location>
</feature>
<proteinExistence type="predicted"/>
<keyword evidence="1" id="KW-1133">Transmembrane helix</keyword>
<dbReference type="Pfam" id="PF01683">
    <property type="entry name" value="EB"/>
    <property type="match status" value="1"/>
</dbReference>
<dbReference type="Proteomes" id="UP000005408">
    <property type="component" value="Unassembled WGS sequence"/>
</dbReference>
<keyword evidence="1" id="KW-0812">Transmembrane</keyword>
<evidence type="ECO:0000256" key="1">
    <source>
        <dbReference type="SAM" id="Phobius"/>
    </source>
</evidence>